<keyword evidence="1" id="KW-0472">Membrane</keyword>
<keyword evidence="1" id="KW-1133">Transmembrane helix</keyword>
<dbReference type="EMBL" id="PQ015379">
    <property type="protein sequence ID" value="XDJ15330.1"/>
    <property type="molecule type" value="Genomic_DNA"/>
</dbReference>
<evidence type="ECO:0000313" key="2">
    <source>
        <dbReference type="EMBL" id="XDJ15330.1"/>
    </source>
</evidence>
<feature type="transmembrane region" description="Helical" evidence="1">
    <location>
        <begin position="12"/>
        <end position="30"/>
    </location>
</feature>
<protein>
    <submittedName>
        <fullName evidence="2">Uncharacterized protein</fullName>
    </submittedName>
</protein>
<reference evidence="2" key="1">
    <citation type="submission" date="2024-07" db="EMBL/GenBank/DDBJ databases">
        <authorList>
            <person name="Bringhurst R.M."/>
            <person name="Homer T.E."/>
        </authorList>
    </citation>
    <scope>NUCLEOTIDE SEQUENCE</scope>
</reference>
<name>A0AB39CES5_9VIRU</name>
<sequence length="47" mass="5125">MPYETTAIGHLYEIATLAAVLAVVGAFAYVEHRRKKNAPKPRGATKI</sequence>
<accession>A0AB39CES5</accession>
<proteinExistence type="predicted"/>
<keyword evidence="1" id="KW-0812">Transmembrane</keyword>
<evidence type="ECO:0000256" key="1">
    <source>
        <dbReference type="SAM" id="Phobius"/>
    </source>
</evidence>
<organism evidence="2">
    <name type="scientific">Pseudomonas phage HRDY3</name>
    <dbReference type="NCBI Taxonomy" id="3236930"/>
    <lineage>
        <taxon>Viruses</taxon>
    </lineage>
</organism>